<keyword evidence="3" id="KW-1185">Reference proteome</keyword>
<name>A0A4C1USE0_EUMVA</name>
<reference evidence="2 3" key="1">
    <citation type="journal article" date="2019" name="Commun. Biol.">
        <title>The bagworm genome reveals a unique fibroin gene that provides high tensile strength.</title>
        <authorList>
            <person name="Kono N."/>
            <person name="Nakamura H."/>
            <person name="Ohtoshi R."/>
            <person name="Tomita M."/>
            <person name="Numata K."/>
            <person name="Arakawa K."/>
        </authorList>
    </citation>
    <scope>NUCLEOTIDE SEQUENCE [LARGE SCALE GENOMIC DNA]</scope>
</reference>
<gene>
    <name evidence="2" type="ORF">EVAR_22740_1</name>
</gene>
<dbReference type="Proteomes" id="UP000299102">
    <property type="component" value="Unassembled WGS sequence"/>
</dbReference>
<comment type="caution">
    <text evidence="2">The sequence shown here is derived from an EMBL/GenBank/DDBJ whole genome shotgun (WGS) entry which is preliminary data.</text>
</comment>
<evidence type="ECO:0000256" key="1">
    <source>
        <dbReference type="SAM" id="MobiDB-lite"/>
    </source>
</evidence>
<protein>
    <submittedName>
        <fullName evidence="2">Uncharacterized protein</fullName>
    </submittedName>
</protein>
<proteinExistence type="predicted"/>
<evidence type="ECO:0000313" key="3">
    <source>
        <dbReference type="Proteomes" id="UP000299102"/>
    </source>
</evidence>
<accession>A0A4C1USE0</accession>
<feature type="region of interest" description="Disordered" evidence="1">
    <location>
        <begin position="1"/>
        <end position="31"/>
    </location>
</feature>
<organism evidence="2 3">
    <name type="scientific">Eumeta variegata</name>
    <name type="common">Bagworm moth</name>
    <name type="synonym">Eumeta japonica</name>
    <dbReference type="NCBI Taxonomy" id="151549"/>
    <lineage>
        <taxon>Eukaryota</taxon>
        <taxon>Metazoa</taxon>
        <taxon>Ecdysozoa</taxon>
        <taxon>Arthropoda</taxon>
        <taxon>Hexapoda</taxon>
        <taxon>Insecta</taxon>
        <taxon>Pterygota</taxon>
        <taxon>Neoptera</taxon>
        <taxon>Endopterygota</taxon>
        <taxon>Lepidoptera</taxon>
        <taxon>Glossata</taxon>
        <taxon>Ditrysia</taxon>
        <taxon>Tineoidea</taxon>
        <taxon>Psychidae</taxon>
        <taxon>Oiketicinae</taxon>
        <taxon>Eumeta</taxon>
    </lineage>
</organism>
<evidence type="ECO:0000313" key="2">
    <source>
        <dbReference type="EMBL" id="GBP29368.1"/>
    </source>
</evidence>
<dbReference type="EMBL" id="BGZK01000219">
    <property type="protein sequence ID" value="GBP29368.1"/>
    <property type="molecule type" value="Genomic_DNA"/>
</dbReference>
<dbReference type="AlphaFoldDB" id="A0A4C1USE0"/>
<sequence>MHRPASCTEKRRQSHQIADQRQAPPVTAPTATAPLALPLGRCCELGTTSAVRIEDSGFNFPNKGLYFFIRYRPAICRRRPLISRGSSPDAGVRQIPNINSSIVQRLFFSLRAPLVIRSEGRRGSSAAPPLPPRLARRTNEVFVVGSRFEDNRSRLNARVSNRTPGTATRYTFLAYHKTVKSYEGRVL</sequence>